<feature type="binding site" evidence="9">
    <location>
        <position position="277"/>
    </location>
    <ligand>
        <name>D-dopa</name>
        <dbReference type="ChEBI" id="CHEBI:149689"/>
    </ligand>
</feature>
<evidence type="ECO:0000259" key="10">
    <source>
        <dbReference type="Pfam" id="PF01266"/>
    </source>
</evidence>
<evidence type="ECO:0000256" key="1">
    <source>
        <dbReference type="ARBA" id="ARBA00001974"/>
    </source>
</evidence>
<dbReference type="InterPro" id="IPR006076">
    <property type="entry name" value="FAD-dep_OxRdtase"/>
</dbReference>
<evidence type="ECO:0000256" key="5">
    <source>
        <dbReference type="ARBA" id="ARBA00023002"/>
    </source>
</evidence>
<dbReference type="PIRSF" id="PIRSF000189">
    <property type="entry name" value="D-aa_oxidase"/>
    <property type="match status" value="1"/>
</dbReference>
<feature type="binding site" evidence="9">
    <location>
        <position position="179"/>
    </location>
    <ligand>
        <name>FAD</name>
        <dbReference type="ChEBI" id="CHEBI:57692"/>
    </ligand>
</feature>
<dbReference type="OrthoDB" id="246701at2"/>
<organism evidence="11 14">
    <name type="scientific">Mycobacterium noviomagense</name>
    <dbReference type="NCBI Taxonomy" id="459858"/>
    <lineage>
        <taxon>Bacteria</taxon>
        <taxon>Bacillati</taxon>
        <taxon>Actinomycetota</taxon>
        <taxon>Actinomycetes</taxon>
        <taxon>Mycobacteriales</taxon>
        <taxon>Mycobacteriaceae</taxon>
        <taxon>Mycobacterium</taxon>
    </lineage>
</organism>
<dbReference type="GO" id="GO:0003884">
    <property type="term" value="F:D-amino-acid oxidase activity"/>
    <property type="evidence" value="ECO:0007669"/>
    <property type="project" value="UniProtKB-EC"/>
</dbReference>
<feature type="domain" description="FAD dependent oxidoreductase" evidence="10">
    <location>
        <begin position="11"/>
        <end position="319"/>
    </location>
</feature>
<evidence type="ECO:0000256" key="2">
    <source>
        <dbReference type="ARBA" id="ARBA00006730"/>
    </source>
</evidence>
<keyword evidence="4 9" id="KW-0274">FAD</keyword>
<dbReference type="RefSeq" id="WP_083088748.1">
    <property type="nucleotide sequence ID" value="NZ_AP022583.1"/>
</dbReference>
<dbReference type="GO" id="GO:0019478">
    <property type="term" value="P:D-amino acid catabolic process"/>
    <property type="evidence" value="ECO:0007669"/>
    <property type="project" value="TreeGrafter"/>
</dbReference>
<comment type="cofactor">
    <cofactor evidence="1 9">
        <name>FAD</name>
        <dbReference type="ChEBI" id="CHEBI:57692"/>
    </cofactor>
</comment>
<dbReference type="Gene3D" id="3.40.50.720">
    <property type="entry name" value="NAD(P)-binding Rossmann-like Domain"/>
    <property type="match status" value="1"/>
</dbReference>
<evidence type="ECO:0000256" key="8">
    <source>
        <dbReference type="ARBA" id="ARBA00049547"/>
    </source>
</evidence>
<evidence type="ECO:0000256" key="4">
    <source>
        <dbReference type="ARBA" id="ARBA00022827"/>
    </source>
</evidence>
<evidence type="ECO:0000313" key="12">
    <source>
        <dbReference type="EMBL" id="ORB12530.1"/>
    </source>
</evidence>
<dbReference type="Proteomes" id="UP000192374">
    <property type="component" value="Unassembled WGS sequence"/>
</dbReference>
<dbReference type="EMBL" id="AP022583">
    <property type="protein sequence ID" value="BBY06649.1"/>
    <property type="molecule type" value="Genomic_DNA"/>
</dbReference>
<dbReference type="InterPro" id="IPR023209">
    <property type="entry name" value="DAO"/>
</dbReference>
<name>A0A7I7PDR4_9MYCO</name>
<evidence type="ECO:0000313" key="13">
    <source>
        <dbReference type="Proteomes" id="UP000192374"/>
    </source>
</evidence>
<sequence length="328" mass="34822">MNGRSNNAEPVVVVGAGVSGLTTAICLAEAGSPVQVWAAEPPAQTTSVVAGALWGPAFQESPTQTLAWMAISLREFQQLATVPDTGVRLAPVLVVGELANVDELPPQAYLIPELRRCAAAQVPAGFRQGFQATMPLIDMPRYLQYLVGRLAAAGGQIHIRRVESLADAAQSAPIVVNCTGLGARELAGDDTLEPLFGQHVVLSNPGLDQVFLELTEGADWTCVFPHPQRVVCGGIKVPGRWDRTPEPEVTERILQRCRAVEPRLADAEIIEIATGLRPGRPAVRVEVEPLGSARCVHNYGHGSNGVTLSWGCARQAAKLALASTASRE</sequence>
<dbReference type="Pfam" id="PF01266">
    <property type="entry name" value="DAO"/>
    <property type="match status" value="1"/>
</dbReference>
<dbReference type="KEGG" id="mnv:MNVI_19670"/>
<dbReference type="PANTHER" id="PTHR11530:SF11">
    <property type="entry name" value="D-ASPARTATE OXIDASE"/>
    <property type="match status" value="1"/>
</dbReference>
<dbReference type="Proteomes" id="UP000466894">
    <property type="component" value="Chromosome"/>
</dbReference>
<dbReference type="EMBL" id="MVIC01000033">
    <property type="protein sequence ID" value="ORB12530.1"/>
    <property type="molecule type" value="Genomic_DNA"/>
</dbReference>
<evidence type="ECO:0000313" key="14">
    <source>
        <dbReference type="Proteomes" id="UP000466894"/>
    </source>
</evidence>
<evidence type="ECO:0000313" key="11">
    <source>
        <dbReference type="EMBL" id="BBY06649.1"/>
    </source>
</evidence>
<dbReference type="Gene3D" id="3.30.9.10">
    <property type="entry name" value="D-Amino Acid Oxidase, subunit A, domain 2"/>
    <property type="match status" value="1"/>
</dbReference>
<gene>
    <name evidence="11" type="primary">aao</name>
    <name evidence="12" type="ORF">BST37_16035</name>
    <name evidence="11" type="ORF">MNVI_19670</name>
</gene>
<reference evidence="12 13" key="1">
    <citation type="submission" date="2017-02" db="EMBL/GenBank/DDBJ databases">
        <title>The new phylogeny of genus Mycobacterium.</title>
        <authorList>
            <person name="Tortoli E."/>
            <person name="Trovato A."/>
            <person name="Cirillo D.M."/>
        </authorList>
    </citation>
    <scope>NUCLEOTIDE SEQUENCE [LARGE SCALE GENOMIC DNA]</scope>
    <source>
        <strain evidence="12 13">DSM 45145</strain>
    </source>
</reference>
<keyword evidence="3" id="KW-0285">Flavoprotein</keyword>
<dbReference type="GO" id="GO:0071949">
    <property type="term" value="F:FAD binding"/>
    <property type="evidence" value="ECO:0007669"/>
    <property type="project" value="InterPro"/>
</dbReference>
<comment type="similarity">
    <text evidence="2">Belongs to the DAMOX/DASOX family.</text>
</comment>
<comment type="catalytic activity">
    <reaction evidence="8">
        <text>a D-alpha-amino acid + O2 + H2O = a 2-oxocarboxylate + H2O2 + NH4(+)</text>
        <dbReference type="Rhea" id="RHEA:21816"/>
        <dbReference type="ChEBI" id="CHEBI:15377"/>
        <dbReference type="ChEBI" id="CHEBI:15379"/>
        <dbReference type="ChEBI" id="CHEBI:16240"/>
        <dbReference type="ChEBI" id="CHEBI:28938"/>
        <dbReference type="ChEBI" id="CHEBI:35179"/>
        <dbReference type="ChEBI" id="CHEBI:59871"/>
        <dbReference type="EC" id="1.4.3.3"/>
    </reaction>
    <physiologicalReaction direction="left-to-right" evidence="8">
        <dbReference type="Rhea" id="RHEA:21817"/>
    </physiologicalReaction>
</comment>
<evidence type="ECO:0000256" key="9">
    <source>
        <dbReference type="PIRSR" id="PIRSR000189-1"/>
    </source>
</evidence>
<evidence type="ECO:0000256" key="3">
    <source>
        <dbReference type="ARBA" id="ARBA00022630"/>
    </source>
</evidence>
<evidence type="ECO:0000256" key="7">
    <source>
        <dbReference type="ARBA" id="ARBA00039751"/>
    </source>
</evidence>
<protein>
    <recommendedName>
        <fullName evidence="7">D-amino-acid oxidase</fullName>
        <ecNumber evidence="6">1.4.3.3</ecNumber>
    </recommendedName>
</protein>
<keyword evidence="13" id="KW-1185">Reference proteome</keyword>
<feature type="binding site" evidence="9">
    <location>
        <position position="162"/>
    </location>
    <ligand>
        <name>FAD</name>
        <dbReference type="ChEBI" id="CHEBI:57692"/>
    </ligand>
</feature>
<feature type="binding site" evidence="9">
    <location>
        <begin position="46"/>
        <end position="47"/>
    </location>
    <ligand>
        <name>FAD</name>
        <dbReference type="ChEBI" id="CHEBI:57692"/>
    </ligand>
</feature>
<evidence type="ECO:0000256" key="6">
    <source>
        <dbReference type="ARBA" id="ARBA00039101"/>
    </source>
</evidence>
<dbReference type="SUPFAM" id="SSF54373">
    <property type="entry name" value="FAD-linked reductases, C-terminal domain"/>
    <property type="match status" value="1"/>
</dbReference>
<dbReference type="PANTHER" id="PTHR11530">
    <property type="entry name" value="D-AMINO ACID OXIDASE"/>
    <property type="match status" value="1"/>
</dbReference>
<keyword evidence="5" id="KW-0560">Oxidoreductase</keyword>
<dbReference type="GO" id="GO:0005737">
    <property type="term" value="C:cytoplasm"/>
    <property type="evidence" value="ECO:0007669"/>
    <property type="project" value="TreeGrafter"/>
</dbReference>
<proteinExistence type="inferred from homology"/>
<accession>A0A7I7PDR4</accession>
<reference evidence="11" key="3">
    <citation type="submission" date="2020-02" db="EMBL/GenBank/DDBJ databases">
        <authorList>
            <person name="Matsumoto Y."/>
            <person name="Motooka D."/>
            <person name="Nakamura S."/>
        </authorList>
    </citation>
    <scope>NUCLEOTIDE SEQUENCE</scope>
    <source>
        <strain evidence="11">JCM 16367</strain>
    </source>
</reference>
<dbReference type="AlphaFoldDB" id="A0A7I7PDR4"/>
<dbReference type="EC" id="1.4.3.3" evidence="6"/>
<dbReference type="SUPFAM" id="SSF51971">
    <property type="entry name" value="Nucleotide-binding domain"/>
    <property type="match status" value="1"/>
</dbReference>
<reference evidence="11 14" key="2">
    <citation type="journal article" date="2019" name="Emerg. Microbes Infect.">
        <title>Comprehensive subspecies identification of 175 nontuberculous mycobacteria species based on 7547 genomic profiles.</title>
        <authorList>
            <person name="Matsumoto Y."/>
            <person name="Kinjo T."/>
            <person name="Motooka D."/>
            <person name="Nabeya D."/>
            <person name="Jung N."/>
            <person name="Uechi K."/>
            <person name="Horii T."/>
            <person name="Iida T."/>
            <person name="Fujita J."/>
            <person name="Nakamura S."/>
        </authorList>
    </citation>
    <scope>NUCLEOTIDE SEQUENCE [LARGE SCALE GENOMIC DNA]</scope>
    <source>
        <strain evidence="11 14">JCM 16367</strain>
    </source>
</reference>